<gene>
    <name evidence="6" type="ORF">JS756_36190</name>
</gene>
<evidence type="ECO:0000313" key="6">
    <source>
        <dbReference type="EMBL" id="MBN0049387.1"/>
    </source>
</evidence>
<feature type="transmembrane region" description="Helical" evidence="5">
    <location>
        <begin position="38"/>
        <end position="57"/>
    </location>
</feature>
<evidence type="ECO:0000256" key="4">
    <source>
        <dbReference type="ARBA" id="ARBA00023136"/>
    </source>
</evidence>
<dbReference type="RefSeq" id="WP_205387497.1">
    <property type="nucleotide sequence ID" value="NZ_JAFFZS010000214.1"/>
</dbReference>
<keyword evidence="2 5" id="KW-0812">Transmembrane</keyword>
<keyword evidence="4 5" id="KW-0472">Membrane</keyword>
<evidence type="ECO:0000256" key="5">
    <source>
        <dbReference type="SAM" id="Phobius"/>
    </source>
</evidence>
<dbReference type="Pfam" id="PF13520">
    <property type="entry name" value="AA_permease_2"/>
    <property type="match status" value="1"/>
</dbReference>
<proteinExistence type="predicted"/>
<dbReference type="InterPro" id="IPR002293">
    <property type="entry name" value="AA/rel_permease1"/>
</dbReference>
<keyword evidence="3 5" id="KW-1133">Transmembrane helix</keyword>
<comment type="caution">
    <text evidence="6">The sequence shown here is derived from an EMBL/GenBank/DDBJ whole genome shotgun (WGS) entry which is preliminary data.</text>
</comment>
<comment type="subcellular location">
    <subcellularLocation>
        <location evidence="1">Membrane</location>
        <topology evidence="1">Multi-pass membrane protein</topology>
    </subcellularLocation>
</comment>
<dbReference type="EMBL" id="JAFFZS010000214">
    <property type="protein sequence ID" value="MBN0049387.1"/>
    <property type="molecule type" value="Genomic_DNA"/>
</dbReference>
<accession>A0ABS2W1V4</accession>
<evidence type="ECO:0000256" key="1">
    <source>
        <dbReference type="ARBA" id="ARBA00004141"/>
    </source>
</evidence>
<evidence type="ECO:0000313" key="7">
    <source>
        <dbReference type="Proteomes" id="UP000788262"/>
    </source>
</evidence>
<evidence type="ECO:0000256" key="2">
    <source>
        <dbReference type="ARBA" id="ARBA00022692"/>
    </source>
</evidence>
<protein>
    <submittedName>
        <fullName evidence="6">Amino acid permease</fullName>
    </submittedName>
</protein>
<name>A0ABS2W1V4_STRAS</name>
<feature type="non-terminal residue" evidence="6">
    <location>
        <position position="78"/>
    </location>
</feature>
<evidence type="ECO:0000256" key="3">
    <source>
        <dbReference type="ARBA" id="ARBA00022989"/>
    </source>
</evidence>
<keyword evidence="7" id="KW-1185">Reference proteome</keyword>
<reference evidence="6 7" key="1">
    <citation type="submission" date="2021-02" db="EMBL/GenBank/DDBJ databases">
        <title>Whole genome sequencing of Streptomyces actuosus VRA1.</title>
        <authorList>
            <person name="Sen G."/>
            <person name="Sen A."/>
        </authorList>
    </citation>
    <scope>NUCLEOTIDE SEQUENCE [LARGE SCALE GENOMIC DNA]</scope>
    <source>
        <strain evidence="6 7">VRA1</strain>
    </source>
</reference>
<sequence length="78" mass="8590">MSELTSQSKARVIQELAKDGITPFPNIVMQNRPFKTPIWGLLIHLGITIVFICAPPAGDAFDFVINLTSYPTVFLLTA</sequence>
<organism evidence="6 7">
    <name type="scientific">Streptomyces actuosus</name>
    <dbReference type="NCBI Taxonomy" id="1885"/>
    <lineage>
        <taxon>Bacteria</taxon>
        <taxon>Bacillati</taxon>
        <taxon>Actinomycetota</taxon>
        <taxon>Actinomycetes</taxon>
        <taxon>Kitasatosporales</taxon>
        <taxon>Streptomycetaceae</taxon>
        <taxon>Streptomyces</taxon>
    </lineage>
</organism>
<dbReference type="Proteomes" id="UP000788262">
    <property type="component" value="Unassembled WGS sequence"/>
</dbReference>
<dbReference type="Gene3D" id="1.20.1740.10">
    <property type="entry name" value="Amino acid/polyamine transporter I"/>
    <property type="match status" value="1"/>
</dbReference>